<feature type="transmembrane region" description="Helical" evidence="5">
    <location>
        <begin position="80"/>
        <end position="100"/>
    </location>
</feature>
<sequence>MIVNGSVWSLVALIASRLASAGAALQPVVEERPAPAQAGSRPAWRLLAPLVLLAICGTLVEDIANNWAVLFMRDETTAPVAVAGLAITVMVGAQFVGRLLGDRMTDRWGRESVARAGGVLIALGMGLSATSPTAAVALAGFALAGFGSATLVPAAFAAADRVPGLSAGTGVAMLGWLMRLGFLLTSPSVGALSDATDLRVALVIPVGAGVVAATMAHLALRRARR</sequence>
<reference evidence="7" key="1">
    <citation type="submission" date="2019-09" db="EMBL/GenBank/DDBJ databases">
        <authorList>
            <person name="Li J."/>
        </authorList>
    </citation>
    <scope>NUCLEOTIDE SEQUENCE [LARGE SCALE GENOMIC DNA]</scope>
    <source>
        <strain evidence="7">NRBC 14897</strain>
    </source>
</reference>
<evidence type="ECO:0000256" key="5">
    <source>
        <dbReference type="SAM" id="Phobius"/>
    </source>
</evidence>
<protein>
    <submittedName>
        <fullName evidence="7">MFS transporter</fullName>
    </submittedName>
</protein>
<keyword evidence="8" id="KW-1185">Reference proteome</keyword>
<feature type="transmembrane region" description="Helical" evidence="5">
    <location>
        <begin position="171"/>
        <end position="192"/>
    </location>
</feature>
<keyword evidence="3 5" id="KW-1133">Transmembrane helix</keyword>
<name>A0A641ALR1_9ACTN</name>
<dbReference type="InterPro" id="IPR011701">
    <property type="entry name" value="MFS"/>
</dbReference>
<comment type="caution">
    <text evidence="7">The sequence shown here is derived from an EMBL/GenBank/DDBJ whole genome shotgun (WGS) entry which is preliminary data.</text>
</comment>
<dbReference type="PANTHER" id="PTHR23514">
    <property type="entry name" value="BYPASS OF STOP CODON PROTEIN 6"/>
    <property type="match status" value="1"/>
</dbReference>
<feature type="transmembrane region" description="Helical" evidence="5">
    <location>
        <begin position="135"/>
        <end position="159"/>
    </location>
</feature>
<dbReference type="Proteomes" id="UP001515100">
    <property type="component" value="Unassembled WGS sequence"/>
</dbReference>
<keyword evidence="4 5" id="KW-0472">Membrane</keyword>
<feature type="transmembrane region" description="Helical" evidence="5">
    <location>
        <begin position="198"/>
        <end position="220"/>
    </location>
</feature>
<feature type="domain" description="Major facilitator superfamily (MFS) profile" evidence="6">
    <location>
        <begin position="46"/>
        <end position="225"/>
    </location>
</feature>
<dbReference type="PANTHER" id="PTHR23514:SF13">
    <property type="entry name" value="INNER MEMBRANE PROTEIN YBJJ"/>
    <property type="match status" value="1"/>
</dbReference>
<dbReference type="SUPFAM" id="SSF103473">
    <property type="entry name" value="MFS general substrate transporter"/>
    <property type="match status" value="1"/>
</dbReference>
<feature type="transmembrane region" description="Helical" evidence="5">
    <location>
        <begin position="112"/>
        <end position="129"/>
    </location>
</feature>
<dbReference type="GO" id="GO:0022857">
    <property type="term" value="F:transmembrane transporter activity"/>
    <property type="evidence" value="ECO:0007669"/>
    <property type="project" value="InterPro"/>
</dbReference>
<evidence type="ECO:0000256" key="1">
    <source>
        <dbReference type="ARBA" id="ARBA00004651"/>
    </source>
</evidence>
<evidence type="ECO:0000256" key="4">
    <source>
        <dbReference type="ARBA" id="ARBA00023136"/>
    </source>
</evidence>
<dbReference type="RefSeq" id="WP_129184264.1">
    <property type="nucleotide sequence ID" value="NZ_JAGIOG010000001.1"/>
</dbReference>
<evidence type="ECO:0000259" key="6">
    <source>
        <dbReference type="PROSITE" id="PS50850"/>
    </source>
</evidence>
<evidence type="ECO:0000313" key="7">
    <source>
        <dbReference type="EMBL" id="KAA1376333.1"/>
    </source>
</evidence>
<dbReference type="Pfam" id="PF07690">
    <property type="entry name" value="MFS_1"/>
    <property type="match status" value="1"/>
</dbReference>
<keyword evidence="2 5" id="KW-0812">Transmembrane</keyword>
<dbReference type="GO" id="GO:0005886">
    <property type="term" value="C:plasma membrane"/>
    <property type="evidence" value="ECO:0007669"/>
    <property type="project" value="UniProtKB-SubCell"/>
</dbReference>
<dbReference type="OrthoDB" id="151222at2"/>
<proteinExistence type="predicted"/>
<evidence type="ECO:0000256" key="2">
    <source>
        <dbReference type="ARBA" id="ARBA00022692"/>
    </source>
</evidence>
<organism evidence="7 8">
    <name type="scientific">Aeromicrobium fastidiosum</name>
    <dbReference type="NCBI Taxonomy" id="52699"/>
    <lineage>
        <taxon>Bacteria</taxon>
        <taxon>Bacillati</taxon>
        <taxon>Actinomycetota</taxon>
        <taxon>Actinomycetes</taxon>
        <taxon>Propionibacteriales</taxon>
        <taxon>Nocardioidaceae</taxon>
        <taxon>Aeromicrobium</taxon>
    </lineage>
</organism>
<evidence type="ECO:0000256" key="3">
    <source>
        <dbReference type="ARBA" id="ARBA00022989"/>
    </source>
</evidence>
<comment type="subcellular location">
    <subcellularLocation>
        <location evidence="1">Cell membrane</location>
        <topology evidence="1">Multi-pass membrane protein</topology>
    </subcellularLocation>
</comment>
<dbReference type="AlphaFoldDB" id="A0A641ALR1"/>
<dbReference type="InterPro" id="IPR020846">
    <property type="entry name" value="MFS_dom"/>
</dbReference>
<feature type="transmembrane region" description="Helical" evidence="5">
    <location>
        <begin position="6"/>
        <end position="25"/>
    </location>
</feature>
<dbReference type="PROSITE" id="PS50850">
    <property type="entry name" value="MFS"/>
    <property type="match status" value="1"/>
</dbReference>
<dbReference type="InterPro" id="IPR036259">
    <property type="entry name" value="MFS_trans_sf"/>
</dbReference>
<evidence type="ECO:0000313" key="8">
    <source>
        <dbReference type="Proteomes" id="UP001515100"/>
    </source>
</evidence>
<accession>A0A641ALR1</accession>
<dbReference type="EMBL" id="SDPP02000003">
    <property type="protein sequence ID" value="KAA1376333.1"/>
    <property type="molecule type" value="Genomic_DNA"/>
</dbReference>
<dbReference type="InterPro" id="IPR051788">
    <property type="entry name" value="MFS_Transporter"/>
</dbReference>
<dbReference type="Gene3D" id="1.20.1250.20">
    <property type="entry name" value="MFS general substrate transporter like domains"/>
    <property type="match status" value="1"/>
</dbReference>
<gene>
    <name evidence="7" type="ORF">ESP62_012935</name>
</gene>